<comment type="caution">
    <text evidence="2">The sequence shown here is derived from an EMBL/GenBank/DDBJ whole genome shotgun (WGS) entry which is preliminary data.</text>
</comment>
<keyword evidence="1" id="KW-0732">Signal</keyword>
<evidence type="ECO:0000313" key="2">
    <source>
        <dbReference type="EMBL" id="NWK55316.1"/>
    </source>
</evidence>
<dbReference type="AlphaFoldDB" id="A0A851GD20"/>
<name>A0A851GD20_9BACT</name>
<dbReference type="Proteomes" id="UP000557872">
    <property type="component" value="Unassembled WGS sequence"/>
</dbReference>
<dbReference type="Pfam" id="PF13365">
    <property type="entry name" value="Trypsin_2"/>
    <property type="match status" value="1"/>
</dbReference>
<dbReference type="GO" id="GO:0006508">
    <property type="term" value="P:proteolysis"/>
    <property type="evidence" value="ECO:0007669"/>
    <property type="project" value="InterPro"/>
</dbReference>
<organism evidence="2 3">
    <name type="scientific">Oceaniferula marina</name>
    <dbReference type="NCBI Taxonomy" id="2748318"/>
    <lineage>
        <taxon>Bacteria</taxon>
        <taxon>Pseudomonadati</taxon>
        <taxon>Verrucomicrobiota</taxon>
        <taxon>Verrucomicrobiia</taxon>
        <taxon>Verrucomicrobiales</taxon>
        <taxon>Verrucomicrobiaceae</taxon>
        <taxon>Oceaniferula</taxon>
    </lineage>
</organism>
<proteinExistence type="predicted"/>
<evidence type="ECO:0000256" key="1">
    <source>
        <dbReference type="SAM" id="SignalP"/>
    </source>
</evidence>
<gene>
    <name evidence="2" type="ORF">HW115_06820</name>
</gene>
<keyword evidence="3" id="KW-1185">Reference proteome</keyword>
<dbReference type="EMBL" id="JACBAZ010000002">
    <property type="protein sequence ID" value="NWK55316.1"/>
    <property type="molecule type" value="Genomic_DNA"/>
</dbReference>
<dbReference type="InterPro" id="IPR043504">
    <property type="entry name" value="Peptidase_S1_PA_chymotrypsin"/>
</dbReference>
<dbReference type="InterPro" id="IPR001940">
    <property type="entry name" value="Peptidase_S1C"/>
</dbReference>
<dbReference type="InterPro" id="IPR009003">
    <property type="entry name" value="Peptidase_S1_PA"/>
</dbReference>
<protein>
    <submittedName>
        <fullName evidence="2">Trypsin-like peptidase domain-containing protein</fullName>
    </submittedName>
</protein>
<feature type="chain" id="PRO_5032942329" evidence="1">
    <location>
        <begin position="31"/>
        <end position="292"/>
    </location>
</feature>
<dbReference type="PANTHER" id="PTHR43019">
    <property type="entry name" value="SERINE ENDOPROTEASE DEGS"/>
    <property type="match status" value="1"/>
</dbReference>
<dbReference type="GO" id="GO:0004252">
    <property type="term" value="F:serine-type endopeptidase activity"/>
    <property type="evidence" value="ECO:0007669"/>
    <property type="project" value="InterPro"/>
</dbReference>
<sequence>MNDTPRFFTRMSRAGALTCALASSIGICLAVPAVDDMQIRQELAKKVGELVDAKKTTSGEELAKQLDRKSCSFKLPKPANTKPHNLYTHCADSVVAVASVYKCSKCTKWHGSGAATGWVLSEDGLMVTNYHVFEGKSVAGFGIRTRDGRFAPITEIVAADKASDVAIFRVEGKDFKPLPVGPDAEVGNDIHIIAHPDSNFYTYTAGQVSRYYLMPSRKKNKPLRMAVTAEFAKGSSGGPVLDSTGNVVGMVASTRTIYYPPKKKEDTKGPMQMVIRSCVPVQSIRALIKDPS</sequence>
<evidence type="ECO:0000313" key="3">
    <source>
        <dbReference type="Proteomes" id="UP000557872"/>
    </source>
</evidence>
<accession>A0A851GD20</accession>
<dbReference type="Gene3D" id="2.40.10.10">
    <property type="entry name" value="Trypsin-like serine proteases"/>
    <property type="match status" value="2"/>
</dbReference>
<feature type="signal peptide" evidence="1">
    <location>
        <begin position="1"/>
        <end position="30"/>
    </location>
</feature>
<dbReference type="PRINTS" id="PR00834">
    <property type="entry name" value="PROTEASES2C"/>
</dbReference>
<dbReference type="RefSeq" id="WP_178931836.1">
    <property type="nucleotide sequence ID" value="NZ_JACBAZ010000002.1"/>
</dbReference>
<dbReference type="PANTHER" id="PTHR43019:SF23">
    <property type="entry name" value="PROTEASE DO-LIKE 5, CHLOROPLASTIC"/>
    <property type="match status" value="1"/>
</dbReference>
<dbReference type="SUPFAM" id="SSF50494">
    <property type="entry name" value="Trypsin-like serine proteases"/>
    <property type="match status" value="1"/>
</dbReference>
<reference evidence="2 3" key="1">
    <citation type="submission" date="2020-07" db="EMBL/GenBank/DDBJ databases">
        <title>Roseicoccus Jingziensis gen. nov., sp. nov., isolated from coastal seawater.</title>
        <authorList>
            <person name="Feng X."/>
        </authorList>
    </citation>
    <scope>NUCLEOTIDE SEQUENCE [LARGE SCALE GENOMIC DNA]</scope>
    <source>
        <strain evidence="2 3">N1E253</strain>
    </source>
</reference>